<dbReference type="Gene3D" id="3.30.1050.10">
    <property type="entry name" value="SCP2 sterol-binding domain"/>
    <property type="match status" value="1"/>
</dbReference>
<protein>
    <submittedName>
        <fullName evidence="2">SCP2 sterol-binding domain-containing protein</fullName>
    </submittedName>
</protein>
<name>A0ABN1GX89_9ACTN</name>
<evidence type="ECO:0000259" key="1">
    <source>
        <dbReference type="Pfam" id="PF02036"/>
    </source>
</evidence>
<dbReference type="RefSeq" id="WP_344605482.1">
    <property type="nucleotide sequence ID" value="NZ_BAAAHE010000020.1"/>
</dbReference>
<accession>A0ABN1GX89</accession>
<gene>
    <name evidence="2" type="ORF">GCM10009547_26730</name>
</gene>
<evidence type="ECO:0000313" key="2">
    <source>
        <dbReference type="EMBL" id="GAA0622470.1"/>
    </source>
</evidence>
<dbReference type="Pfam" id="PF02036">
    <property type="entry name" value="SCP2"/>
    <property type="match status" value="1"/>
</dbReference>
<reference evidence="2 3" key="1">
    <citation type="journal article" date="2019" name="Int. J. Syst. Evol. Microbiol.">
        <title>The Global Catalogue of Microorganisms (GCM) 10K type strain sequencing project: providing services to taxonomists for standard genome sequencing and annotation.</title>
        <authorList>
            <consortium name="The Broad Institute Genomics Platform"/>
            <consortium name="The Broad Institute Genome Sequencing Center for Infectious Disease"/>
            <person name="Wu L."/>
            <person name="Ma J."/>
        </authorList>
    </citation>
    <scope>NUCLEOTIDE SEQUENCE [LARGE SCALE GENOMIC DNA]</scope>
    <source>
        <strain evidence="2 3">JCM 10671</strain>
    </source>
</reference>
<keyword evidence="3" id="KW-1185">Reference proteome</keyword>
<organism evidence="2 3">
    <name type="scientific">Sporichthya brevicatena</name>
    <dbReference type="NCBI Taxonomy" id="171442"/>
    <lineage>
        <taxon>Bacteria</taxon>
        <taxon>Bacillati</taxon>
        <taxon>Actinomycetota</taxon>
        <taxon>Actinomycetes</taxon>
        <taxon>Sporichthyales</taxon>
        <taxon>Sporichthyaceae</taxon>
        <taxon>Sporichthya</taxon>
    </lineage>
</organism>
<proteinExistence type="predicted"/>
<dbReference type="SUPFAM" id="SSF55718">
    <property type="entry name" value="SCP-like"/>
    <property type="match status" value="1"/>
</dbReference>
<dbReference type="InterPro" id="IPR036527">
    <property type="entry name" value="SCP2_sterol-bd_dom_sf"/>
</dbReference>
<comment type="caution">
    <text evidence="2">The sequence shown here is derived from an EMBL/GenBank/DDBJ whole genome shotgun (WGS) entry which is preliminary data.</text>
</comment>
<dbReference type="Proteomes" id="UP001500957">
    <property type="component" value="Unassembled WGS sequence"/>
</dbReference>
<dbReference type="EMBL" id="BAAAHE010000020">
    <property type="protein sequence ID" value="GAA0622470.1"/>
    <property type="molecule type" value="Genomic_DNA"/>
</dbReference>
<evidence type="ECO:0000313" key="3">
    <source>
        <dbReference type="Proteomes" id="UP001500957"/>
    </source>
</evidence>
<dbReference type="InterPro" id="IPR003033">
    <property type="entry name" value="SCP2_sterol-bd_dom"/>
</dbReference>
<feature type="domain" description="SCP2" evidence="1">
    <location>
        <begin position="25"/>
        <end position="113"/>
    </location>
</feature>
<sequence length="139" mass="15296">MPVFDSADEAEQVYAAFFTHITTHPDLRPKFVEAGASFRANYTDPDSAVSIDASVDPPEVKVGDEARAARVDVQLFMSADDGHKFWLGDLNIPMAMARRKVKIDGSVGTLLKLLPAMQPAFGMYREFLTQQGMADKLSD</sequence>